<evidence type="ECO:0000256" key="6">
    <source>
        <dbReference type="ARBA" id="ARBA00023002"/>
    </source>
</evidence>
<protein>
    <submittedName>
        <fullName evidence="12">Putative membrane protein</fullName>
    </submittedName>
</protein>
<feature type="domain" description="Vitamin K epoxide reductase" evidence="11">
    <location>
        <begin position="9"/>
        <end position="145"/>
    </location>
</feature>
<dbReference type="GO" id="GO:0016491">
    <property type="term" value="F:oxidoreductase activity"/>
    <property type="evidence" value="ECO:0007669"/>
    <property type="project" value="UniProtKB-KW"/>
</dbReference>
<dbReference type="OrthoDB" id="9783799at2"/>
<dbReference type="Pfam" id="PF07884">
    <property type="entry name" value="VKOR"/>
    <property type="match status" value="1"/>
</dbReference>
<sequence>MSAGSKPPLGWIPWTTLVLSIAGLAVASYLTYEHFTAGTTLACPDTGVVNCVKVTTSEYSRILGIPVALLGLGFFAAMTVLSLPPLWRTSSPWPSRLRLAAVAVGVVFVCYLIWAELFRINAICLWCTVVHALTLLLFTLVAVRQALYDETAENNEVRNGSSPA</sequence>
<accession>A0A4R2HX28</accession>
<dbReference type="EMBL" id="SLWN01000001">
    <property type="protein sequence ID" value="TCO35736.1"/>
    <property type="molecule type" value="Genomic_DNA"/>
</dbReference>
<keyword evidence="6" id="KW-0560">Oxidoreductase</keyword>
<evidence type="ECO:0000256" key="1">
    <source>
        <dbReference type="ARBA" id="ARBA00004141"/>
    </source>
</evidence>
<organism evidence="12 13">
    <name type="scientific">Kribbella steppae</name>
    <dbReference type="NCBI Taxonomy" id="2512223"/>
    <lineage>
        <taxon>Bacteria</taxon>
        <taxon>Bacillati</taxon>
        <taxon>Actinomycetota</taxon>
        <taxon>Actinomycetes</taxon>
        <taxon>Propionibacteriales</taxon>
        <taxon>Kribbellaceae</taxon>
        <taxon>Kribbella</taxon>
    </lineage>
</organism>
<feature type="transmembrane region" description="Helical" evidence="10">
    <location>
        <begin position="12"/>
        <end position="32"/>
    </location>
</feature>
<dbReference type="GO" id="GO:0016020">
    <property type="term" value="C:membrane"/>
    <property type="evidence" value="ECO:0007669"/>
    <property type="project" value="UniProtKB-SubCell"/>
</dbReference>
<evidence type="ECO:0000313" key="13">
    <source>
        <dbReference type="Proteomes" id="UP000294508"/>
    </source>
</evidence>
<dbReference type="PANTHER" id="PTHR34573">
    <property type="entry name" value="VKC DOMAIN-CONTAINING PROTEIN"/>
    <property type="match status" value="1"/>
</dbReference>
<evidence type="ECO:0000256" key="2">
    <source>
        <dbReference type="ARBA" id="ARBA00006214"/>
    </source>
</evidence>
<keyword evidence="4" id="KW-0874">Quinone</keyword>
<dbReference type="AlphaFoldDB" id="A0A4R2HX28"/>
<evidence type="ECO:0000256" key="10">
    <source>
        <dbReference type="SAM" id="Phobius"/>
    </source>
</evidence>
<keyword evidence="13" id="KW-1185">Reference proteome</keyword>
<dbReference type="InterPro" id="IPR038354">
    <property type="entry name" value="VKOR_sf"/>
</dbReference>
<evidence type="ECO:0000256" key="5">
    <source>
        <dbReference type="ARBA" id="ARBA00022989"/>
    </source>
</evidence>
<evidence type="ECO:0000256" key="9">
    <source>
        <dbReference type="ARBA" id="ARBA00023284"/>
    </source>
</evidence>
<keyword evidence="9" id="KW-0676">Redox-active center</keyword>
<dbReference type="InterPro" id="IPR012932">
    <property type="entry name" value="VKOR"/>
</dbReference>
<dbReference type="SMART" id="SM00756">
    <property type="entry name" value="VKc"/>
    <property type="match status" value="1"/>
</dbReference>
<comment type="similarity">
    <text evidence="2">Belongs to the VKOR family.</text>
</comment>
<gene>
    <name evidence="12" type="ORF">EV652_101621</name>
</gene>
<name>A0A4R2HX28_9ACTN</name>
<evidence type="ECO:0000256" key="7">
    <source>
        <dbReference type="ARBA" id="ARBA00023136"/>
    </source>
</evidence>
<dbReference type="Proteomes" id="UP000294508">
    <property type="component" value="Unassembled WGS sequence"/>
</dbReference>
<comment type="subcellular location">
    <subcellularLocation>
        <location evidence="1">Membrane</location>
        <topology evidence="1">Multi-pass membrane protein</topology>
    </subcellularLocation>
</comment>
<feature type="transmembrane region" description="Helical" evidence="10">
    <location>
        <begin position="120"/>
        <end position="143"/>
    </location>
</feature>
<evidence type="ECO:0000313" key="12">
    <source>
        <dbReference type="EMBL" id="TCO35736.1"/>
    </source>
</evidence>
<evidence type="ECO:0000256" key="8">
    <source>
        <dbReference type="ARBA" id="ARBA00023157"/>
    </source>
</evidence>
<keyword evidence="5 10" id="KW-1133">Transmembrane helix</keyword>
<keyword evidence="3 10" id="KW-0812">Transmembrane</keyword>
<feature type="transmembrane region" description="Helical" evidence="10">
    <location>
        <begin position="62"/>
        <end position="83"/>
    </location>
</feature>
<dbReference type="RefSeq" id="WP_132207385.1">
    <property type="nucleotide sequence ID" value="NZ_SLWN01000001.1"/>
</dbReference>
<dbReference type="GO" id="GO:0048038">
    <property type="term" value="F:quinone binding"/>
    <property type="evidence" value="ECO:0007669"/>
    <property type="project" value="UniProtKB-KW"/>
</dbReference>
<keyword evidence="8" id="KW-1015">Disulfide bond</keyword>
<dbReference type="CDD" id="cd12918">
    <property type="entry name" value="VKOR_arc"/>
    <property type="match status" value="1"/>
</dbReference>
<keyword evidence="7 10" id="KW-0472">Membrane</keyword>
<feature type="transmembrane region" description="Helical" evidence="10">
    <location>
        <begin position="95"/>
        <end position="114"/>
    </location>
</feature>
<reference evidence="12 13" key="1">
    <citation type="journal article" date="2015" name="Stand. Genomic Sci.">
        <title>Genomic Encyclopedia of Bacterial and Archaeal Type Strains, Phase III: the genomes of soil and plant-associated and newly described type strains.</title>
        <authorList>
            <person name="Whitman W.B."/>
            <person name="Woyke T."/>
            <person name="Klenk H.P."/>
            <person name="Zhou Y."/>
            <person name="Lilburn T.G."/>
            <person name="Beck B.J."/>
            <person name="De Vos P."/>
            <person name="Vandamme P."/>
            <person name="Eisen J.A."/>
            <person name="Garrity G."/>
            <person name="Hugenholtz P."/>
            <person name="Kyrpides N.C."/>
        </authorList>
    </citation>
    <scope>NUCLEOTIDE SEQUENCE [LARGE SCALE GENOMIC DNA]</scope>
    <source>
        <strain evidence="12 13">VKM Ac-2572</strain>
    </source>
</reference>
<evidence type="ECO:0000256" key="3">
    <source>
        <dbReference type="ARBA" id="ARBA00022692"/>
    </source>
</evidence>
<comment type="caution">
    <text evidence="12">The sequence shown here is derived from an EMBL/GenBank/DDBJ whole genome shotgun (WGS) entry which is preliminary data.</text>
</comment>
<evidence type="ECO:0000256" key="4">
    <source>
        <dbReference type="ARBA" id="ARBA00022719"/>
    </source>
</evidence>
<evidence type="ECO:0000259" key="11">
    <source>
        <dbReference type="SMART" id="SM00756"/>
    </source>
</evidence>
<dbReference type="Gene3D" id="1.20.1440.130">
    <property type="entry name" value="VKOR domain"/>
    <property type="match status" value="1"/>
</dbReference>
<proteinExistence type="inferred from homology"/>
<dbReference type="PANTHER" id="PTHR34573:SF1">
    <property type="entry name" value="VITAMIN K EPOXIDE REDUCTASE DOMAIN-CONTAINING PROTEIN"/>
    <property type="match status" value="1"/>
</dbReference>